<protein>
    <recommendedName>
        <fullName evidence="1">Transposase IS200-like domain-containing protein</fullName>
    </recommendedName>
</protein>
<dbReference type="PANTHER" id="PTHR34322">
    <property type="entry name" value="TRANSPOSASE, Y1_TNP DOMAIN-CONTAINING"/>
    <property type="match status" value="1"/>
</dbReference>
<reference evidence="2 3" key="1">
    <citation type="submission" date="2017-09" db="EMBL/GenBank/DDBJ databases">
        <title>Depth-based differentiation of microbial function through sediment-hosted aquifers and enrichment of novel symbionts in the deep terrestrial subsurface.</title>
        <authorList>
            <person name="Probst A.J."/>
            <person name="Ladd B."/>
            <person name="Jarett J.K."/>
            <person name="Geller-Mcgrath D.E."/>
            <person name="Sieber C.M."/>
            <person name="Emerson J.B."/>
            <person name="Anantharaman K."/>
            <person name="Thomas B.C."/>
            <person name="Malmstrom R."/>
            <person name="Stieglmeier M."/>
            <person name="Klingl A."/>
            <person name="Woyke T."/>
            <person name="Ryan C.M."/>
            <person name="Banfield J.F."/>
        </authorList>
    </citation>
    <scope>NUCLEOTIDE SEQUENCE [LARGE SCALE GENOMIC DNA]</scope>
    <source>
        <strain evidence="2">CG23_combo_of_CG06-09_8_20_14_all_49_15</strain>
    </source>
</reference>
<dbReference type="Gene3D" id="3.30.70.1290">
    <property type="entry name" value="Transposase IS200-like"/>
    <property type="match status" value="1"/>
</dbReference>
<gene>
    <name evidence="2" type="ORF">COX22_03775</name>
</gene>
<dbReference type="SMART" id="SM01321">
    <property type="entry name" value="Y1_Tnp"/>
    <property type="match status" value="1"/>
</dbReference>
<evidence type="ECO:0000259" key="1">
    <source>
        <dbReference type="SMART" id="SM01321"/>
    </source>
</evidence>
<dbReference type="PANTHER" id="PTHR34322:SF2">
    <property type="entry name" value="TRANSPOSASE IS200-LIKE DOMAIN-CONTAINING PROTEIN"/>
    <property type="match status" value="1"/>
</dbReference>
<dbReference type="InterPro" id="IPR002686">
    <property type="entry name" value="Transposase_17"/>
</dbReference>
<name>A0A2G9ZK49_9BACT</name>
<dbReference type="InterPro" id="IPR036515">
    <property type="entry name" value="Transposase_17_sf"/>
</dbReference>
<dbReference type="GO" id="GO:0006313">
    <property type="term" value="P:DNA transposition"/>
    <property type="evidence" value="ECO:0007669"/>
    <property type="project" value="InterPro"/>
</dbReference>
<evidence type="ECO:0000313" key="3">
    <source>
        <dbReference type="Proteomes" id="UP000230729"/>
    </source>
</evidence>
<dbReference type="SUPFAM" id="SSF143422">
    <property type="entry name" value="Transposase IS200-like"/>
    <property type="match status" value="1"/>
</dbReference>
<sequence length="220" mass="25665">MRRVKLQNNAYYHVYNRGVDKRKVFNNGEDYKRFLTGLKELNQEAPIGSLFLKKYLNRRLTEKPDSSILEESGSSFSSFSLIKILAYCLLPNHYHLLLQQISEQGIGKYMQRIGISHTNYFNAKYKRSGYLFQGAYKCVPITTDDQLLYLSAYINGNAEIHGVAKAENWPWSSCLDYLDKRNGKLPHKKIVMDQFKNMGDYHDFLKTAIRESAKRKEELE</sequence>
<accession>A0A2G9ZK49</accession>
<dbReference type="AlphaFoldDB" id="A0A2G9ZK49"/>
<dbReference type="Proteomes" id="UP000230729">
    <property type="component" value="Unassembled WGS sequence"/>
</dbReference>
<dbReference type="GO" id="GO:0003677">
    <property type="term" value="F:DNA binding"/>
    <property type="evidence" value="ECO:0007669"/>
    <property type="project" value="InterPro"/>
</dbReference>
<evidence type="ECO:0000313" key="2">
    <source>
        <dbReference type="EMBL" id="PIP33545.1"/>
    </source>
</evidence>
<proteinExistence type="predicted"/>
<dbReference type="GO" id="GO:0004803">
    <property type="term" value="F:transposase activity"/>
    <property type="evidence" value="ECO:0007669"/>
    <property type="project" value="InterPro"/>
</dbReference>
<comment type="caution">
    <text evidence="2">The sequence shown here is derived from an EMBL/GenBank/DDBJ whole genome shotgun (WGS) entry which is preliminary data.</text>
</comment>
<dbReference type="EMBL" id="PCSD01000093">
    <property type="protein sequence ID" value="PIP33545.1"/>
    <property type="molecule type" value="Genomic_DNA"/>
</dbReference>
<feature type="domain" description="Transposase IS200-like" evidence="1">
    <location>
        <begin position="7"/>
        <end position="157"/>
    </location>
</feature>
<dbReference type="Pfam" id="PF01797">
    <property type="entry name" value="Y1_Tnp"/>
    <property type="match status" value="1"/>
</dbReference>
<organism evidence="2 3">
    <name type="scientific">Candidatus Falkowbacteria bacterium CG23_combo_of_CG06-09_8_20_14_all_49_15</name>
    <dbReference type="NCBI Taxonomy" id="1974572"/>
    <lineage>
        <taxon>Bacteria</taxon>
        <taxon>Candidatus Falkowiibacteriota</taxon>
    </lineage>
</organism>